<protein>
    <submittedName>
        <fullName evidence="2">Uncharacterized protein</fullName>
    </submittedName>
</protein>
<dbReference type="WBParaSite" id="ES5_v2.g28236.t1">
    <property type="protein sequence ID" value="ES5_v2.g28236.t1"/>
    <property type="gene ID" value="ES5_v2.g28236"/>
</dbReference>
<reference evidence="2" key="1">
    <citation type="submission" date="2022-11" db="UniProtKB">
        <authorList>
            <consortium name="WormBaseParasite"/>
        </authorList>
    </citation>
    <scope>IDENTIFICATION</scope>
</reference>
<name>A0AC34GF28_9BILA</name>
<evidence type="ECO:0000313" key="2">
    <source>
        <dbReference type="WBParaSite" id="ES5_v2.g28236.t1"/>
    </source>
</evidence>
<evidence type="ECO:0000313" key="1">
    <source>
        <dbReference type="Proteomes" id="UP000887579"/>
    </source>
</evidence>
<sequence>MDSTNEYLIRAGQRNKILGDLDTSVMSEIDEQENSNESSDISTTKITEKSHSEKADTNKPYTNDSEGNLSSIALIHLNPQKF</sequence>
<accession>A0AC34GF28</accession>
<dbReference type="Proteomes" id="UP000887579">
    <property type="component" value="Unplaced"/>
</dbReference>
<organism evidence="1 2">
    <name type="scientific">Panagrolaimus sp. ES5</name>
    <dbReference type="NCBI Taxonomy" id="591445"/>
    <lineage>
        <taxon>Eukaryota</taxon>
        <taxon>Metazoa</taxon>
        <taxon>Ecdysozoa</taxon>
        <taxon>Nematoda</taxon>
        <taxon>Chromadorea</taxon>
        <taxon>Rhabditida</taxon>
        <taxon>Tylenchina</taxon>
        <taxon>Panagrolaimomorpha</taxon>
        <taxon>Panagrolaimoidea</taxon>
        <taxon>Panagrolaimidae</taxon>
        <taxon>Panagrolaimus</taxon>
    </lineage>
</organism>
<proteinExistence type="predicted"/>